<evidence type="ECO:0000313" key="2">
    <source>
        <dbReference type="EMBL" id="ACT47214.1"/>
    </source>
</evidence>
<dbReference type="OrthoDB" id="8563468at2"/>
<dbReference type="KEGG" id="mmb:Mmol_0304"/>
<sequence length="96" mass="10371">MSNVALQGNTWQLSGEILVDNANAVLVESAALVMNDALQIDFSAVTNTDTSAISLMMEWQRRAIAFNHKITFVNLPEGLESLATLYGVADFIPLSA</sequence>
<accession>C6WSX2</accession>
<dbReference type="Proteomes" id="UP000002742">
    <property type="component" value="Chromosome"/>
</dbReference>
<organism evidence="2 3">
    <name type="scientific">Methylotenera mobilis (strain JLW8 / ATCC BAA-1282 / DSM 17540)</name>
    <dbReference type="NCBI Taxonomy" id="583345"/>
    <lineage>
        <taxon>Bacteria</taxon>
        <taxon>Pseudomonadati</taxon>
        <taxon>Pseudomonadota</taxon>
        <taxon>Betaproteobacteria</taxon>
        <taxon>Nitrosomonadales</taxon>
        <taxon>Methylophilaceae</taxon>
        <taxon>Methylotenera</taxon>
    </lineage>
</organism>
<dbReference type="Pfam" id="PF13466">
    <property type="entry name" value="STAS_2"/>
    <property type="match status" value="1"/>
</dbReference>
<dbReference type="STRING" id="583345.Mmol_0304"/>
<reference evidence="2 3" key="2">
    <citation type="journal article" date="2011" name="J. Bacteriol.">
        <title>Genomes of three methylotrophs from a single niche uncover genetic and metabolic divergence of Methylophilaceae.</title>
        <authorList>
            <person name="Lapidus A."/>
            <person name="Clum A."/>
            <person name="Labutti K."/>
            <person name="Kaluzhnaya M.G."/>
            <person name="Lim S."/>
            <person name="Beck D.A."/>
            <person name="Glavina Del Rio T."/>
            <person name="Nolan M."/>
            <person name="Mavromatis K."/>
            <person name="Huntemann M."/>
            <person name="Lucas S."/>
            <person name="Lidstrom M.E."/>
            <person name="Ivanova N."/>
            <person name="Chistoserdova L."/>
        </authorList>
    </citation>
    <scope>NUCLEOTIDE SEQUENCE [LARGE SCALE GENOMIC DNA]</scope>
    <source>
        <strain evidence="3">JLW8 / ATCC BAA-1282 / DSM 17540</strain>
    </source>
</reference>
<dbReference type="eggNOG" id="COG3113">
    <property type="taxonomic scope" value="Bacteria"/>
</dbReference>
<protein>
    <recommendedName>
        <fullName evidence="1">STAS domain-containing protein</fullName>
    </recommendedName>
</protein>
<dbReference type="AlphaFoldDB" id="C6WSX2"/>
<dbReference type="InterPro" id="IPR036513">
    <property type="entry name" value="STAS_dom_sf"/>
</dbReference>
<evidence type="ECO:0000259" key="1">
    <source>
        <dbReference type="PROSITE" id="PS50801"/>
    </source>
</evidence>
<name>C6WSX2_METML</name>
<proteinExistence type="predicted"/>
<gene>
    <name evidence="2" type="ordered locus">Mmol_0304</name>
</gene>
<dbReference type="PROSITE" id="PS50801">
    <property type="entry name" value="STAS"/>
    <property type="match status" value="1"/>
</dbReference>
<feature type="domain" description="STAS" evidence="1">
    <location>
        <begin position="12"/>
        <end position="96"/>
    </location>
</feature>
<dbReference type="RefSeq" id="WP_015831256.1">
    <property type="nucleotide sequence ID" value="NC_012968.1"/>
</dbReference>
<dbReference type="HOGENOM" id="CLU_115403_13_3_4"/>
<dbReference type="InterPro" id="IPR058548">
    <property type="entry name" value="MlaB-like_STAS"/>
</dbReference>
<dbReference type="EMBL" id="CP001672">
    <property type="protein sequence ID" value="ACT47214.1"/>
    <property type="molecule type" value="Genomic_DNA"/>
</dbReference>
<keyword evidence="3" id="KW-1185">Reference proteome</keyword>
<evidence type="ECO:0000313" key="3">
    <source>
        <dbReference type="Proteomes" id="UP000002742"/>
    </source>
</evidence>
<dbReference type="InterPro" id="IPR002645">
    <property type="entry name" value="STAS_dom"/>
</dbReference>
<dbReference type="SUPFAM" id="SSF52091">
    <property type="entry name" value="SpoIIaa-like"/>
    <property type="match status" value="1"/>
</dbReference>
<reference evidence="3" key="1">
    <citation type="submission" date="2009-07" db="EMBL/GenBank/DDBJ databases">
        <title>Complete sequence of Methylotenera mobilis JLW8.</title>
        <authorList>
            <consortium name="US DOE Joint Genome Institute"/>
            <person name="Lucas S."/>
            <person name="Copeland A."/>
            <person name="Lapidus A."/>
            <person name="Glavina del Rio T."/>
            <person name="Tice H."/>
            <person name="Bruce D."/>
            <person name="Goodwin L."/>
            <person name="Pitluck S."/>
            <person name="LaButti K.M."/>
            <person name="Clum A."/>
            <person name="Larimer F."/>
            <person name="Land M."/>
            <person name="Hauser L."/>
            <person name="Kyrpides N."/>
            <person name="Mikhailova N."/>
            <person name="Kayluzhnaya M."/>
            <person name="Chistoserdova L."/>
        </authorList>
    </citation>
    <scope>NUCLEOTIDE SEQUENCE [LARGE SCALE GENOMIC DNA]</scope>
    <source>
        <strain evidence="3">JLW8 / ATCC BAA-1282 / DSM 17540</strain>
    </source>
</reference>
<dbReference type="Gene3D" id="3.30.750.24">
    <property type="entry name" value="STAS domain"/>
    <property type="match status" value="1"/>
</dbReference>